<sequence length="67" mass="6964">MTNPSASVQAPIHQACALGKVTEMIKSGANGQLLRDRGAARQVIGRPAICATPRQPARSSGLLKLAQ</sequence>
<dbReference type="AlphaFoldDB" id="A0A2A3ME16"/>
<evidence type="ECO:0000313" key="2">
    <source>
        <dbReference type="Proteomes" id="UP000242313"/>
    </source>
</evidence>
<comment type="caution">
    <text evidence="1">The sequence shown here is derived from an EMBL/GenBank/DDBJ whole genome shotgun (WGS) entry which is preliminary data.</text>
</comment>
<organism evidence="1 2">
    <name type="scientific">Pseudomonas abyssi</name>
    <dbReference type="NCBI Taxonomy" id="170540"/>
    <lineage>
        <taxon>Bacteria</taxon>
        <taxon>Pseudomonadati</taxon>
        <taxon>Pseudomonadota</taxon>
        <taxon>Gammaproteobacteria</taxon>
        <taxon>Pseudomonadales</taxon>
        <taxon>Pseudomonadaceae</taxon>
        <taxon>Pseudomonas</taxon>
    </lineage>
</organism>
<dbReference type="Proteomes" id="UP000242313">
    <property type="component" value="Unassembled WGS sequence"/>
</dbReference>
<gene>
    <name evidence="1" type="ORF">CNQ84_16190</name>
</gene>
<accession>A0A2A3ME16</accession>
<name>A0A2A3ME16_9PSED</name>
<dbReference type="EMBL" id="NTMR01000024">
    <property type="protein sequence ID" value="PBK03066.1"/>
    <property type="molecule type" value="Genomic_DNA"/>
</dbReference>
<proteinExistence type="predicted"/>
<evidence type="ECO:0000313" key="1">
    <source>
        <dbReference type="EMBL" id="PBK03066.1"/>
    </source>
</evidence>
<reference evidence="1 2" key="1">
    <citation type="submission" date="2017-09" db="EMBL/GenBank/DDBJ databases">
        <title>Pseudomonas abyssi sp. nov. isolated from Abyssopelagic Water.</title>
        <authorList>
            <person name="Wei Y."/>
        </authorList>
    </citation>
    <scope>NUCLEOTIDE SEQUENCE [LARGE SCALE GENOMIC DNA]</scope>
    <source>
        <strain evidence="1 2">MT5</strain>
    </source>
</reference>
<protein>
    <submittedName>
        <fullName evidence="1">Uncharacterized protein</fullName>
    </submittedName>
</protein>
<keyword evidence="2" id="KW-1185">Reference proteome</keyword>